<dbReference type="Gene3D" id="3.40.190.10">
    <property type="entry name" value="Periplasmic binding protein-like II"/>
    <property type="match status" value="1"/>
</dbReference>
<keyword evidence="1" id="KW-0732">Signal</keyword>
<evidence type="ECO:0000259" key="2">
    <source>
        <dbReference type="Pfam" id="PF04069"/>
    </source>
</evidence>
<accession>A0AAV5NY60</accession>
<feature type="signal peptide" evidence="1">
    <location>
        <begin position="1"/>
        <end position="26"/>
    </location>
</feature>
<evidence type="ECO:0000313" key="3">
    <source>
        <dbReference type="EMBL" id="GLQ75660.1"/>
    </source>
</evidence>
<dbReference type="Proteomes" id="UP001156690">
    <property type="component" value="Unassembled WGS sequence"/>
</dbReference>
<feature type="domain" description="ABC-type glycine betaine transport system substrate-binding" evidence="2">
    <location>
        <begin position="32"/>
        <end position="283"/>
    </location>
</feature>
<dbReference type="InterPro" id="IPR017783">
    <property type="entry name" value="ABC_choline_sub-bd"/>
</dbReference>
<dbReference type="GO" id="GO:0042597">
    <property type="term" value="C:periplasmic space"/>
    <property type="evidence" value="ECO:0007669"/>
    <property type="project" value="InterPro"/>
</dbReference>
<dbReference type="GO" id="GO:0043190">
    <property type="term" value="C:ATP-binding cassette (ABC) transporter complex"/>
    <property type="evidence" value="ECO:0007669"/>
    <property type="project" value="InterPro"/>
</dbReference>
<comment type="caution">
    <text evidence="3">The sequence shown here is derived from an EMBL/GenBank/DDBJ whole genome shotgun (WGS) entry which is preliminary data.</text>
</comment>
<keyword evidence="4" id="KW-1185">Reference proteome</keyword>
<proteinExistence type="predicted"/>
<evidence type="ECO:0000256" key="1">
    <source>
        <dbReference type="SAM" id="SignalP"/>
    </source>
</evidence>
<dbReference type="RefSeq" id="WP_126607724.1">
    <property type="nucleotide sequence ID" value="NZ_AP025144.1"/>
</dbReference>
<feature type="chain" id="PRO_5043641233" evidence="1">
    <location>
        <begin position="27"/>
        <end position="314"/>
    </location>
</feature>
<dbReference type="Gene3D" id="3.40.190.100">
    <property type="entry name" value="Glycine betaine-binding periplasmic protein, domain 2"/>
    <property type="match status" value="1"/>
</dbReference>
<dbReference type="GO" id="GO:0033265">
    <property type="term" value="F:choline binding"/>
    <property type="evidence" value="ECO:0007669"/>
    <property type="project" value="InterPro"/>
</dbReference>
<gene>
    <name evidence="3" type="ORF">GCM10007932_50220</name>
</gene>
<reference evidence="4" key="1">
    <citation type="journal article" date="2019" name="Int. J. Syst. Evol. Microbiol.">
        <title>The Global Catalogue of Microorganisms (GCM) 10K type strain sequencing project: providing services to taxonomists for standard genome sequencing and annotation.</title>
        <authorList>
            <consortium name="The Broad Institute Genomics Platform"/>
            <consortium name="The Broad Institute Genome Sequencing Center for Infectious Disease"/>
            <person name="Wu L."/>
            <person name="Ma J."/>
        </authorList>
    </citation>
    <scope>NUCLEOTIDE SEQUENCE [LARGE SCALE GENOMIC DNA]</scope>
    <source>
        <strain evidence="4">NBRC 15640</strain>
    </source>
</reference>
<protein>
    <submittedName>
        <fullName evidence="3">Glycine/betaine ABC transporter substrate-binding protein</fullName>
    </submittedName>
</protein>
<name>A0AAV5NY60_9VIBR</name>
<dbReference type="InterPro" id="IPR007210">
    <property type="entry name" value="ABC_Gly_betaine_transp_sub-bd"/>
</dbReference>
<dbReference type="EMBL" id="BSNX01000074">
    <property type="protein sequence ID" value="GLQ75660.1"/>
    <property type="molecule type" value="Genomic_DNA"/>
</dbReference>
<dbReference type="CDD" id="cd13640">
    <property type="entry name" value="PBP2_ChoX"/>
    <property type="match status" value="1"/>
</dbReference>
<dbReference type="AlphaFoldDB" id="A0AAV5NY60"/>
<dbReference type="NCBIfam" id="TIGR03414">
    <property type="entry name" value="ABC_choline_bnd"/>
    <property type="match status" value="1"/>
</dbReference>
<organism evidence="3 4">
    <name type="scientific">Vibrio penaeicida</name>
    <dbReference type="NCBI Taxonomy" id="104609"/>
    <lineage>
        <taxon>Bacteria</taxon>
        <taxon>Pseudomonadati</taxon>
        <taxon>Pseudomonadota</taxon>
        <taxon>Gammaproteobacteria</taxon>
        <taxon>Vibrionales</taxon>
        <taxon>Vibrionaceae</taxon>
        <taxon>Vibrio</taxon>
    </lineage>
</organism>
<dbReference type="SUPFAM" id="SSF53850">
    <property type="entry name" value="Periplasmic binding protein-like II"/>
    <property type="match status" value="1"/>
</dbReference>
<dbReference type="Pfam" id="PF04069">
    <property type="entry name" value="OpuAC"/>
    <property type="match status" value="1"/>
</dbReference>
<dbReference type="GO" id="GO:0015871">
    <property type="term" value="P:choline transport"/>
    <property type="evidence" value="ECO:0007669"/>
    <property type="project" value="InterPro"/>
</dbReference>
<evidence type="ECO:0000313" key="4">
    <source>
        <dbReference type="Proteomes" id="UP001156690"/>
    </source>
</evidence>
<sequence length="314" mass="34250">MKATIGKQIGKYALALTALLSSSAMANQCHLVRFADVGWTDITSTTAITSEVLEGLGYETSTQLLSVPVTYNSLANNDIDVFLGNWMPTMASDVEKYMSEGSVDMVKVNLTGAKYTLAVNKAAFDAGIKNFSDIAKYKRELKGKIYGIEPGNDGNRLIQKMIDTDAYGLKGFSLVESSEAGMLSQVARSIRRDQWIVFLGWAPHPMNSNFEIDYLDGGDDYFGPNFGGAVVHTNVRHGYIRECPNVGTLLTNIEFSLDMENEVMGAILDKGEDPRKAAREWLQANPSVLDTWLKGVSTKDGTVGLAAVKAHLNI</sequence>
<dbReference type="GO" id="GO:0022857">
    <property type="term" value="F:transmembrane transporter activity"/>
    <property type="evidence" value="ECO:0007669"/>
    <property type="project" value="InterPro"/>
</dbReference>